<dbReference type="AlphaFoldDB" id="A0A250KV22"/>
<proteinExistence type="predicted"/>
<organism evidence="1 2">
    <name type="scientific">Methylocaldum marinum</name>
    <dbReference type="NCBI Taxonomy" id="1432792"/>
    <lineage>
        <taxon>Bacteria</taxon>
        <taxon>Pseudomonadati</taxon>
        <taxon>Pseudomonadota</taxon>
        <taxon>Gammaproteobacteria</taxon>
        <taxon>Methylococcales</taxon>
        <taxon>Methylococcaceae</taxon>
        <taxon>Methylocaldum</taxon>
    </lineage>
</organism>
<sequence length="261" mass="29994">MTTIDFITELFCRVDDAMTDSRKHPQALLWPSEIVTLGLLHALKGVGNRAFYRWLMHDCQALFPHLPERTRLFRLFKTHQTWTFHFLATPTLLGIVDSFGIELIHPIREGRSPQQIGRKGVSNHRWIVGGKLCLIINHVGGIIGWVWAPANAHDTWFHPVIDLFQHHSVILGDTGFHAETGDPPNLKLCRRGEWNDRMLIETVLSMLTQVCHFKKVMHRVADYFQARLAFTVALFNLLIQWQGWQADETGFVPLSIAEFSL</sequence>
<dbReference type="KEGG" id="mmai:sS8_3571"/>
<name>A0A250KV22_9GAMM</name>
<evidence type="ECO:0008006" key="3">
    <source>
        <dbReference type="Google" id="ProtNLM"/>
    </source>
</evidence>
<evidence type="ECO:0000313" key="2">
    <source>
        <dbReference type="Proteomes" id="UP000266313"/>
    </source>
</evidence>
<keyword evidence="2" id="KW-1185">Reference proteome</keyword>
<protein>
    <recommendedName>
        <fullName evidence="3">Transposase</fullName>
    </recommendedName>
</protein>
<accession>A0A250KV22</accession>
<dbReference type="EMBL" id="AP017928">
    <property type="protein sequence ID" value="BBA35508.1"/>
    <property type="molecule type" value="Genomic_DNA"/>
</dbReference>
<reference evidence="1 2" key="1">
    <citation type="submission" date="2016-12" db="EMBL/GenBank/DDBJ databases">
        <title>Genome sequencing of Methylocaldum marinum.</title>
        <authorList>
            <person name="Takeuchi M."/>
            <person name="Kamagata Y."/>
            <person name="Hiraoka S."/>
            <person name="Oshima K."/>
            <person name="Hattori M."/>
            <person name="Iwasaki W."/>
        </authorList>
    </citation>
    <scope>NUCLEOTIDE SEQUENCE [LARGE SCALE GENOMIC DNA]</scope>
    <source>
        <strain evidence="1 2">S8</strain>
    </source>
</reference>
<dbReference type="RefSeq" id="WP_197716556.1">
    <property type="nucleotide sequence ID" value="NZ_AP017928.1"/>
</dbReference>
<evidence type="ECO:0000313" key="1">
    <source>
        <dbReference type="EMBL" id="BBA35508.1"/>
    </source>
</evidence>
<gene>
    <name evidence="1" type="ORF">sS8_3571</name>
</gene>
<dbReference type="Proteomes" id="UP000266313">
    <property type="component" value="Chromosome"/>
</dbReference>